<dbReference type="STRING" id="1114972.FD35_GL002181"/>
<name>A0A0R1RGR2_9LACO</name>
<proteinExistence type="predicted"/>
<keyword evidence="1" id="KW-0805">Transcription regulation</keyword>
<keyword evidence="2" id="KW-0238">DNA-binding</keyword>
<organism evidence="5 6">
    <name type="scientific">Furfurilactobacillus rossiae DSM 15814</name>
    <dbReference type="NCBI Taxonomy" id="1114972"/>
    <lineage>
        <taxon>Bacteria</taxon>
        <taxon>Bacillati</taxon>
        <taxon>Bacillota</taxon>
        <taxon>Bacilli</taxon>
        <taxon>Lactobacillales</taxon>
        <taxon>Lactobacillaceae</taxon>
        <taxon>Furfurilactobacillus</taxon>
    </lineage>
</organism>
<keyword evidence="3" id="KW-0804">Transcription</keyword>
<dbReference type="InterPro" id="IPR020449">
    <property type="entry name" value="Tscrpt_reg_AraC-type_HTH"/>
</dbReference>
<sequence>MNNFLAQVLTADRTHQLNKLLANFSQATGSIATVTDLQGNALTNLHGFSLFSTFKGDEATCNDVPQNKAVHIDEHFSVSRLSIMYDKQAIGFVCCGYPAAQQNARPNFGPAGNAEGERSQASVTLLRLIVQREIDRYMINADVVQSAEVKPKVPVINVVKPQKQEALADSLNRINNIKTKNKEINDALIYIEQHLNQNISLEEVAQRVYLSSFYFSKLFKKSTHMNFSDYLAAKKIKRAMVLLQDTTTPVKQISQRLGFSQTSYFSKTFKKYTNTTPSEFRKSVQ</sequence>
<dbReference type="PRINTS" id="PR00032">
    <property type="entry name" value="HTHARAC"/>
</dbReference>
<gene>
    <name evidence="5" type="ORF">FD35_GL002181</name>
</gene>
<dbReference type="SUPFAM" id="SSF46689">
    <property type="entry name" value="Homeodomain-like"/>
    <property type="match status" value="2"/>
</dbReference>
<dbReference type="AlphaFoldDB" id="A0A0R1RGR2"/>
<dbReference type="RefSeq" id="WP_017262911.1">
    <property type="nucleotide sequence ID" value="NZ_AUAW01000006.1"/>
</dbReference>
<dbReference type="Pfam" id="PF12833">
    <property type="entry name" value="HTH_18"/>
    <property type="match status" value="1"/>
</dbReference>
<dbReference type="InterPro" id="IPR018060">
    <property type="entry name" value="HTH_AraC"/>
</dbReference>
<reference evidence="5 6" key="1">
    <citation type="journal article" date="2015" name="Genome Announc.">
        <title>Expanding the biotechnology potential of lactobacilli through comparative genomics of 213 strains and associated genera.</title>
        <authorList>
            <person name="Sun Z."/>
            <person name="Harris H.M."/>
            <person name="McCann A."/>
            <person name="Guo C."/>
            <person name="Argimon S."/>
            <person name="Zhang W."/>
            <person name="Yang X."/>
            <person name="Jeffery I.B."/>
            <person name="Cooney J.C."/>
            <person name="Kagawa T.F."/>
            <person name="Liu W."/>
            <person name="Song Y."/>
            <person name="Salvetti E."/>
            <person name="Wrobel A."/>
            <person name="Rasinkangas P."/>
            <person name="Parkhill J."/>
            <person name="Rea M.C."/>
            <person name="O'Sullivan O."/>
            <person name="Ritari J."/>
            <person name="Douillard F.P."/>
            <person name="Paul Ross R."/>
            <person name="Yang R."/>
            <person name="Briner A.E."/>
            <person name="Felis G.E."/>
            <person name="de Vos W.M."/>
            <person name="Barrangou R."/>
            <person name="Klaenhammer T.R."/>
            <person name="Caufield P.W."/>
            <person name="Cui Y."/>
            <person name="Zhang H."/>
            <person name="O'Toole P.W."/>
        </authorList>
    </citation>
    <scope>NUCLEOTIDE SEQUENCE [LARGE SCALE GENOMIC DNA]</scope>
    <source>
        <strain evidence="5 6">DSM 15814</strain>
    </source>
</reference>
<evidence type="ECO:0000256" key="3">
    <source>
        <dbReference type="ARBA" id="ARBA00023163"/>
    </source>
</evidence>
<dbReference type="EMBL" id="AZFF01000005">
    <property type="protein sequence ID" value="KRL56141.1"/>
    <property type="molecule type" value="Genomic_DNA"/>
</dbReference>
<keyword evidence="6" id="KW-1185">Reference proteome</keyword>
<evidence type="ECO:0000259" key="4">
    <source>
        <dbReference type="PROSITE" id="PS01124"/>
    </source>
</evidence>
<dbReference type="GO" id="GO:0003700">
    <property type="term" value="F:DNA-binding transcription factor activity"/>
    <property type="evidence" value="ECO:0007669"/>
    <property type="project" value="InterPro"/>
</dbReference>
<dbReference type="InterPro" id="IPR018062">
    <property type="entry name" value="HTH_AraC-typ_CS"/>
</dbReference>
<evidence type="ECO:0000313" key="5">
    <source>
        <dbReference type="EMBL" id="KRL56141.1"/>
    </source>
</evidence>
<dbReference type="Gene3D" id="1.10.10.60">
    <property type="entry name" value="Homeodomain-like"/>
    <property type="match status" value="2"/>
</dbReference>
<dbReference type="PROSITE" id="PS01124">
    <property type="entry name" value="HTH_ARAC_FAMILY_2"/>
    <property type="match status" value="1"/>
</dbReference>
<evidence type="ECO:0000313" key="6">
    <source>
        <dbReference type="Proteomes" id="UP000051999"/>
    </source>
</evidence>
<dbReference type="InterPro" id="IPR009057">
    <property type="entry name" value="Homeodomain-like_sf"/>
</dbReference>
<dbReference type="PROSITE" id="PS00041">
    <property type="entry name" value="HTH_ARAC_FAMILY_1"/>
    <property type="match status" value="1"/>
</dbReference>
<evidence type="ECO:0000256" key="2">
    <source>
        <dbReference type="ARBA" id="ARBA00023125"/>
    </source>
</evidence>
<dbReference type="PANTHER" id="PTHR43280:SF2">
    <property type="entry name" value="HTH-TYPE TRANSCRIPTIONAL REGULATOR EXSA"/>
    <property type="match status" value="1"/>
</dbReference>
<dbReference type="SMART" id="SM00342">
    <property type="entry name" value="HTH_ARAC"/>
    <property type="match status" value="1"/>
</dbReference>
<accession>A0A0R1RGR2</accession>
<evidence type="ECO:0000256" key="1">
    <source>
        <dbReference type="ARBA" id="ARBA00023015"/>
    </source>
</evidence>
<dbReference type="Proteomes" id="UP000051999">
    <property type="component" value="Unassembled WGS sequence"/>
</dbReference>
<dbReference type="OrthoDB" id="9788446at2"/>
<comment type="caution">
    <text evidence="5">The sequence shown here is derived from an EMBL/GenBank/DDBJ whole genome shotgun (WGS) entry which is preliminary data.</text>
</comment>
<dbReference type="PANTHER" id="PTHR43280">
    <property type="entry name" value="ARAC-FAMILY TRANSCRIPTIONAL REGULATOR"/>
    <property type="match status" value="1"/>
</dbReference>
<dbReference type="GO" id="GO:0043565">
    <property type="term" value="F:sequence-specific DNA binding"/>
    <property type="evidence" value="ECO:0007669"/>
    <property type="project" value="InterPro"/>
</dbReference>
<feature type="domain" description="HTH araC/xylS-type" evidence="4">
    <location>
        <begin position="185"/>
        <end position="283"/>
    </location>
</feature>
<dbReference type="PATRIC" id="fig|1114972.6.peg.2232"/>
<protein>
    <recommendedName>
        <fullName evidence="4">HTH araC/xylS-type domain-containing protein</fullName>
    </recommendedName>
</protein>
<dbReference type="eggNOG" id="COG2207">
    <property type="taxonomic scope" value="Bacteria"/>
</dbReference>